<dbReference type="InterPro" id="IPR022790">
    <property type="entry name" value="GH26_dom"/>
</dbReference>
<comment type="similarity">
    <text evidence="1">Belongs to the glycosyl hydrolase 26 family.</text>
</comment>
<feature type="region of interest" description="Disordered" evidence="4">
    <location>
        <begin position="66"/>
        <end position="95"/>
    </location>
</feature>
<feature type="compositionally biased region" description="Low complexity" evidence="4">
    <location>
        <begin position="392"/>
        <end position="404"/>
    </location>
</feature>
<feature type="compositionally biased region" description="Basic residues" evidence="4">
    <location>
        <begin position="561"/>
        <end position="574"/>
    </location>
</feature>
<evidence type="ECO:0000256" key="3">
    <source>
        <dbReference type="ARBA" id="ARBA00023295"/>
    </source>
</evidence>
<dbReference type="SUPFAM" id="SSF51445">
    <property type="entry name" value="(Trans)glycosidases"/>
    <property type="match status" value="1"/>
</dbReference>
<organism evidence="7 8">
    <name type="scientific">Letharia lupina</name>
    <dbReference type="NCBI Taxonomy" id="560253"/>
    <lineage>
        <taxon>Eukaryota</taxon>
        <taxon>Fungi</taxon>
        <taxon>Dikarya</taxon>
        <taxon>Ascomycota</taxon>
        <taxon>Pezizomycotina</taxon>
        <taxon>Lecanoromycetes</taxon>
        <taxon>OSLEUM clade</taxon>
        <taxon>Lecanoromycetidae</taxon>
        <taxon>Lecanorales</taxon>
        <taxon>Lecanorineae</taxon>
        <taxon>Parmeliaceae</taxon>
        <taxon>Letharia</taxon>
    </lineage>
</organism>
<feature type="compositionally biased region" description="Low complexity" evidence="4">
    <location>
        <begin position="374"/>
        <end position="384"/>
    </location>
</feature>
<evidence type="ECO:0000256" key="2">
    <source>
        <dbReference type="ARBA" id="ARBA00022801"/>
    </source>
</evidence>
<evidence type="ECO:0000313" key="8">
    <source>
        <dbReference type="Proteomes" id="UP000593566"/>
    </source>
</evidence>
<feature type="compositionally biased region" description="Polar residues" evidence="4">
    <location>
        <begin position="66"/>
        <end position="78"/>
    </location>
</feature>
<feature type="signal peptide" evidence="5">
    <location>
        <begin position="1"/>
        <end position="20"/>
    </location>
</feature>
<evidence type="ECO:0000259" key="6">
    <source>
        <dbReference type="Pfam" id="PF02156"/>
    </source>
</evidence>
<reference evidence="7 8" key="1">
    <citation type="journal article" date="2020" name="Genomics">
        <title>Complete, high-quality genomes from long-read metagenomic sequencing of two wolf lichen thalli reveals enigmatic genome architecture.</title>
        <authorList>
            <person name="McKenzie S.K."/>
            <person name="Walston R.F."/>
            <person name="Allen J.L."/>
        </authorList>
    </citation>
    <scope>NUCLEOTIDE SEQUENCE [LARGE SCALE GENOMIC DNA]</scope>
    <source>
        <strain evidence="7">WasteWater1</strain>
    </source>
</reference>
<feature type="compositionally biased region" description="Low complexity" evidence="4">
    <location>
        <begin position="79"/>
        <end position="95"/>
    </location>
</feature>
<dbReference type="PANTHER" id="PTHR40079:SF6">
    <property type="entry name" value="GH26 DOMAIN-CONTAINING PROTEIN"/>
    <property type="match status" value="1"/>
</dbReference>
<feature type="compositionally biased region" description="Polar residues" evidence="4">
    <location>
        <begin position="534"/>
        <end position="559"/>
    </location>
</feature>
<gene>
    <name evidence="7" type="ORF">HO133_001590</name>
</gene>
<feature type="domain" description="GH26" evidence="6">
    <location>
        <begin position="198"/>
        <end position="306"/>
    </location>
</feature>
<feature type="chain" id="PRO_5034644839" description="GH26 domain-containing protein" evidence="5">
    <location>
        <begin position="21"/>
        <end position="731"/>
    </location>
</feature>
<protein>
    <recommendedName>
        <fullName evidence="6">GH26 domain-containing protein</fullName>
    </recommendedName>
</protein>
<evidence type="ECO:0000256" key="1">
    <source>
        <dbReference type="ARBA" id="ARBA00007754"/>
    </source>
</evidence>
<feature type="compositionally biased region" description="Polar residues" evidence="4">
    <location>
        <begin position="489"/>
        <end position="502"/>
    </location>
</feature>
<feature type="compositionally biased region" description="Polar residues" evidence="4">
    <location>
        <begin position="643"/>
        <end position="673"/>
    </location>
</feature>
<dbReference type="Proteomes" id="UP000593566">
    <property type="component" value="Unassembled WGS sequence"/>
</dbReference>
<keyword evidence="8" id="KW-1185">Reference proteome</keyword>
<evidence type="ECO:0000313" key="7">
    <source>
        <dbReference type="EMBL" id="KAF6221624.1"/>
    </source>
</evidence>
<dbReference type="AlphaFoldDB" id="A0A8H6CDX2"/>
<feature type="compositionally biased region" description="Pro residues" evidence="4">
    <location>
        <begin position="436"/>
        <end position="447"/>
    </location>
</feature>
<feature type="region of interest" description="Disordered" evidence="4">
    <location>
        <begin position="371"/>
        <end position="627"/>
    </location>
</feature>
<dbReference type="InterPro" id="IPR017853">
    <property type="entry name" value="GH"/>
</dbReference>
<evidence type="ECO:0000256" key="4">
    <source>
        <dbReference type="SAM" id="MobiDB-lite"/>
    </source>
</evidence>
<dbReference type="InterPro" id="IPR000805">
    <property type="entry name" value="Glyco_hydro_26"/>
</dbReference>
<keyword evidence="3" id="KW-0326">Glycosidase</keyword>
<feature type="compositionally biased region" description="Low complexity" evidence="4">
    <location>
        <begin position="412"/>
        <end position="421"/>
    </location>
</feature>
<proteinExistence type="inferred from homology"/>
<feature type="region of interest" description="Disordered" evidence="4">
    <location>
        <begin position="642"/>
        <end position="731"/>
    </location>
</feature>
<dbReference type="Pfam" id="PF02156">
    <property type="entry name" value="Glyco_hydro_26"/>
    <property type="match status" value="1"/>
</dbReference>
<keyword evidence="5" id="KW-0732">Signal</keyword>
<dbReference type="EMBL" id="JACCJB010000013">
    <property type="protein sequence ID" value="KAF6221624.1"/>
    <property type="molecule type" value="Genomic_DNA"/>
</dbReference>
<dbReference type="GO" id="GO:0006080">
    <property type="term" value="P:substituted mannan metabolic process"/>
    <property type="evidence" value="ECO:0007669"/>
    <property type="project" value="InterPro"/>
</dbReference>
<dbReference type="Gene3D" id="3.20.20.80">
    <property type="entry name" value="Glycosidases"/>
    <property type="match status" value="1"/>
</dbReference>
<dbReference type="PANTHER" id="PTHR40079">
    <property type="entry name" value="MANNAN ENDO-1,4-BETA-MANNOSIDASE E-RELATED"/>
    <property type="match status" value="1"/>
</dbReference>
<dbReference type="GeneID" id="59330006"/>
<feature type="compositionally biased region" description="Polar residues" evidence="4">
    <location>
        <begin position="462"/>
        <end position="474"/>
    </location>
</feature>
<feature type="compositionally biased region" description="Acidic residues" evidence="4">
    <location>
        <begin position="678"/>
        <end position="688"/>
    </location>
</feature>
<sequence>MKTCVAIFGLALVAPMYGNAHPQHGGGVHQRFHITTHGPAVSSLSVSSAAIESSPVAVVGGGTPTSSAVISPSSGQSITSPHSNDTTSTSNSTSPLAASIAGLGLSPECYRPNGVPMGWLPDGVNITTIQSQVDSLHGPCTYGNYAQITSATSMSGAALQMDTQAMPSSLKGAIYIIALQPYIPFSEVSASAVVASMNKILAEGSQTIWLRLAHEVNWYIDTNTINTDPTVKYHGTTEEYKAMWQAVAKGVDRSRVKMFWSLIPPFQPGDTVDTMDAEWFPGSEYVDIVGLDAYGEILSGEQATFELMMGAFCAKYPQIPVALGETGWLQGGTTAQKEYWLGQVSSKETLKVCPQYIGIYIPHFDAMASDRRPSFSASSNTSHSSSERRRPSSSSYNRPSSPSYRLPPLPPSTGSLTTGTSIPAPAPISPNFAALPPVPPPKDPPMTHPITPKRKPVERQKSPLSNEAYFSSPASIMPGAFPTTPPASSPLQNAGYNASPAASNNTPSPTSKSPKRPGSVRNFLSFKALRRSYDNASLHSQNDRPASASGESFTSSLRPSLNKKRSGTFWRRKSSLGMNFGEDTPASPSSPVTRGDSVAEEARPLSPAPKDDIQGVQSRKSGTFWRRKSNLNLANAFAAMNGKENQAQNAGLNGESTAATGSSTNEGQNSMTDGSHEAEEDATMEDLDSEKTLPEIEEPLPPRSYSPPPQLPVFVGGGGGLGGEDLFKDIH</sequence>
<feature type="compositionally biased region" description="Pro residues" evidence="4">
    <location>
        <begin position="699"/>
        <end position="711"/>
    </location>
</feature>
<evidence type="ECO:0000256" key="5">
    <source>
        <dbReference type="SAM" id="SignalP"/>
    </source>
</evidence>
<accession>A0A8H6CDX2</accession>
<dbReference type="RefSeq" id="XP_037151059.1">
    <property type="nucleotide sequence ID" value="XM_037292520.1"/>
</dbReference>
<dbReference type="GO" id="GO:0016985">
    <property type="term" value="F:mannan endo-1,4-beta-mannosidase activity"/>
    <property type="evidence" value="ECO:0007669"/>
    <property type="project" value="InterPro"/>
</dbReference>
<comment type="caution">
    <text evidence="7">The sequence shown here is derived from an EMBL/GenBank/DDBJ whole genome shotgun (WGS) entry which is preliminary data.</text>
</comment>
<name>A0A8H6CDX2_9LECA</name>
<keyword evidence="2" id="KW-0378">Hydrolase</keyword>
<feature type="compositionally biased region" description="Low complexity" evidence="4">
    <location>
        <begin position="503"/>
        <end position="512"/>
    </location>
</feature>